<dbReference type="KEGG" id="pdx:Psed_5606"/>
<dbReference type="Proteomes" id="UP000007809">
    <property type="component" value="Chromosome"/>
</dbReference>
<feature type="compositionally biased region" description="Low complexity" evidence="1">
    <location>
        <begin position="426"/>
        <end position="438"/>
    </location>
</feature>
<dbReference type="GO" id="GO:0009898">
    <property type="term" value="C:cytoplasmic side of plasma membrane"/>
    <property type="evidence" value="ECO:0007669"/>
    <property type="project" value="TreeGrafter"/>
</dbReference>
<dbReference type="PANTHER" id="PTHR43384">
    <property type="entry name" value="SEPTUM SITE-DETERMINING PROTEIN MIND HOMOLOG, CHLOROPLASTIC-RELATED"/>
    <property type="match status" value="1"/>
</dbReference>
<proteinExistence type="predicted"/>
<feature type="compositionally biased region" description="Low complexity" evidence="1">
    <location>
        <begin position="352"/>
        <end position="376"/>
    </location>
</feature>
<keyword evidence="4" id="KW-1185">Reference proteome</keyword>
<feature type="compositionally biased region" description="Low complexity" evidence="1">
    <location>
        <begin position="668"/>
        <end position="679"/>
    </location>
</feature>
<gene>
    <name evidence="3" type="ordered locus">Psed_5606</name>
</gene>
<organism evidence="3 4">
    <name type="scientific">Pseudonocardia dioxanivorans (strain ATCC 55486 / DSM 44775 / JCM 13855 / CB1190)</name>
    <dbReference type="NCBI Taxonomy" id="675635"/>
    <lineage>
        <taxon>Bacteria</taxon>
        <taxon>Bacillati</taxon>
        <taxon>Actinomycetota</taxon>
        <taxon>Actinomycetes</taxon>
        <taxon>Pseudonocardiales</taxon>
        <taxon>Pseudonocardiaceae</taxon>
        <taxon>Pseudonocardia</taxon>
    </lineage>
</organism>
<dbReference type="SUPFAM" id="SSF52540">
    <property type="entry name" value="P-loop containing nucleoside triphosphate hydrolases"/>
    <property type="match status" value="1"/>
</dbReference>
<dbReference type="InterPro" id="IPR050625">
    <property type="entry name" value="ParA/MinD_ATPase"/>
</dbReference>
<dbReference type="GO" id="GO:0005829">
    <property type="term" value="C:cytosol"/>
    <property type="evidence" value="ECO:0007669"/>
    <property type="project" value="TreeGrafter"/>
</dbReference>
<dbReference type="eggNOG" id="COG0455">
    <property type="taxonomic scope" value="Bacteria"/>
</dbReference>
<feature type="compositionally biased region" description="Low complexity" evidence="1">
    <location>
        <begin position="446"/>
        <end position="488"/>
    </location>
</feature>
<feature type="compositionally biased region" description="Low complexity" evidence="1">
    <location>
        <begin position="383"/>
        <end position="394"/>
    </location>
</feature>
<feature type="compositionally biased region" description="Basic and acidic residues" evidence="1">
    <location>
        <begin position="67"/>
        <end position="82"/>
    </location>
</feature>
<feature type="compositionally biased region" description="Pro residues" evidence="1">
    <location>
        <begin position="641"/>
        <end position="656"/>
    </location>
</feature>
<dbReference type="Pfam" id="PF13614">
    <property type="entry name" value="AAA_31"/>
    <property type="match status" value="1"/>
</dbReference>
<feature type="compositionally biased region" description="Low complexity" evidence="1">
    <location>
        <begin position="207"/>
        <end position="237"/>
    </location>
</feature>
<dbReference type="InterPro" id="IPR025669">
    <property type="entry name" value="AAA_dom"/>
</dbReference>
<dbReference type="GO" id="GO:0051782">
    <property type="term" value="P:negative regulation of cell division"/>
    <property type="evidence" value="ECO:0007669"/>
    <property type="project" value="TreeGrafter"/>
</dbReference>
<feature type="compositionally biased region" description="Low complexity" evidence="1">
    <location>
        <begin position="9"/>
        <end position="21"/>
    </location>
</feature>
<feature type="compositionally biased region" description="Low complexity" evidence="1">
    <location>
        <begin position="575"/>
        <end position="586"/>
    </location>
</feature>
<feature type="compositionally biased region" description="Gly residues" evidence="1">
    <location>
        <begin position="167"/>
        <end position="185"/>
    </location>
</feature>
<protein>
    <recommendedName>
        <fullName evidence="2">AAA domain-containing protein</fullName>
    </recommendedName>
</protein>
<name>F4CZQ8_PSEUX</name>
<feature type="compositionally biased region" description="Basic and acidic residues" evidence="1">
    <location>
        <begin position="330"/>
        <end position="340"/>
    </location>
</feature>
<dbReference type="HOGENOM" id="CLU_301656_0_0_11"/>
<feature type="compositionally biased region" description="Basic and acidic residues" evidence="1">
    <location>
        <begin position="276"/>
        <end position="294"/>
    </location>
</feature>
<dbReference type="AlphaFoldDB" id="F4CZQ8"/>
<feature type="domain" description="AAA" evidence="2">
    <location>
        <begin position="747"/>
        <end position="891"/>
    </location>
</feature>
<reference evidence="3 4" key="1">
    <citation type="journal article" date="2011" name="J. Bacteriol.">
        <title>Genome sequence of the 1,4-dioxane-degrading Pseudonocardia dioxanivorans strain CB1190.</title>
        <authorList>
            <person name="Sales C.M."/>
            <person name="Mahendra S."/>
            <person name="Grostern A."/>
            <person name="Parales R.E."/>
            <person name="Goodwin L.A."/>
            <person name="Woyke T."/>
            <person name="Nolan M."/>
            <person name="Lapidus A."/>
            <person name="Chertkov O."/>
            <person name="Ovchinnikova G."/>
            <person name="Sczyrba A."/>
            <person name="Alvarez-Cohen L."/>
        </authorList>
    </citation>
    <scope>NUCLEOTIDE SEQUENCE [LARGE SCALE GENOMIC DNA]</scope>
    <source>
        <strain evidence="4">ATCC 55486 / DSM 44775 / JCM 13855 / CB1190</strain>
    </source>
</reference>
<evidence type="ECO:0000313" key="3">
    <source>
        <dbReference type="EMBL" id="AEA27734.1"/>
    </source>
</evidence>
<dbReference type="GO" id="GO:0005524">
    <property type="term" value="F:ATP binding"/>
    <property type="evidence" value="ECO:0007669"/>
    <property type="project" value="TreeGrafter"/>
</dbReference>
<feature type="compositionally biased region" description="Basic and acidic residues" evidence="1">
    <location>
        <begin position="44"/>
        <end position="56"/>
    </location>
</feature>
<feature type="region of interest" description="Disordered" evidence="1">
    <location>
        <begin position="1"/>
        <end position="686"/>
    </location>
</feature>
<feature type="compositionally biased region" description="Basic and acidic residues" evidence="1">
    <location>
        <begin position="248"/>
        <end position="268"/>
    </location>
</feature>
<sequence length="990" mass="100687">MPTRSVPETTSARETTATAQTPPAVEPAELRPGVTAPAPTEAEPLYRRRDAARPPARETAAAAPVEQPERPAARAVEHEEPVRGAGAVWGASIPDLPAEDLESEIDPMTPGHGIPAVDGPADTASRTPAAPRRPDAGEFYPSPPRTSAPGTSEPAADADLGTAPTTGPGGQATGGRTPGDQGTGGDRSVPHLRAAPTHGGTDRDAAAARVTAARRAAEAARAAATRRPPASMRPPAASSGWSAGVGTDARRGDGAEARREAGADRVEAAARAAQVARREADERAAALDGARDGATRPGDGRSGTAPDTGGPPTPPTIAAAQDGVAPGSDRPGREAGRRGPDAPTDATARPGRTATPSSAAVRAAAAWATDAPTRSADGGGTRPGPAAAAASQGAPTPPNGSTIRTDAAGARPSSTATPPRGGARVPDAGPTPDGAPNGAPTPPPATRDVAGAAAPDAAVAAAGTGAPTTPARGSAPARGPATPARGTGSVPPPRENTPVTPSRGGPPVRDDMPDGPARRHLLTPPRGGAVARSATEAGVPAPQGPDPQAPARPAVDPEAVPPAPDRPAPGRSGADRAAAYGPAADPRAADPRTPDRAAAEHPAPAPRTSGPGPDGAATEPPGRDGQGAADQPGGSRVEQSWPPPPPPPSWPRPPKQAPRRPAGWTDPAAVAAQEAQRARIGQVDVGGSADLTSARLLRPSKRPPQSGWRRAVYVLSGKLINPGESPTDIRRRELTVRVNQPLLGCYKIAMLSLKGGVGKTTVTATLGATFASLRGDRVVAVDANPDRGTLSQKIPLETTATVRHLLRDAQRVRRYTDVRAYTSQGPSRLEVLASEQDPAVSEAFSEDDYRRTVNLLEHFYNIVLTDCGTGLMHSAMYGVLGMADQLIIVSSGSIDGARSASATMDWLDAHGHTDLVSNAVAVINCVHRSSGGVDLDRVAEHFALRCRAVVRIPFDGHLEEGAEIDLDRLEPHTRMALLELAASVADGFPS</sequence>
<dbReference type="STRING" id="675635.Psed_5606"/>
<dbReference type="PANTHER" id="PTHR43384:SF14">
    <property type="entry name" value="ESX-1 SECRETION-ASSOCIATED PROTEIN ESPI"/>
    <property type="match status" value="1"/>
</dbReference>
<evidence type="ECO:0000313" key="4">
    <source>
        <dbReference type="Proteomes" id="UP000007809"/>
    </source>
</evidence>
<feature type="compositionally biased region" description="Basic and acidic residues" evidence="1">
    <location>
        <begin position="587"/>
        <end position="599"/>
    </location>
</feature>
<evidence type="ECO:0000259" key="2">
    <source>
        <dbReference type="Pfam" id="PF13614"/>
    </source>
</evidence>
<dbReference type="Gene3D" id="3.40.50.300">
    <property type="entry name" value="P-loop containing nucleotide triphosphate hydrolases"/>
    <property type="match status" value="1"/>
</dbReference>
<dbReference type="EMBL" id="CP002593">
    <property type="protein sequence ID" value="AEA27734.1"/>
    <property type="molecule type" value="Genomic_DNA"/>
</dbReference>
<accession>F4CZQ8</accession>
<dbReference type="InterPro" id="IPR027417">
    <property type="entry name" value="P-loop_NTPase"/>
</dbReference>
<dbReference type="GO" id="GO:0016887">
    <property type="term" value="F:ATP hydrolysis activity"/>
    <property type="evidence" value="ECO:0007669"/>
    <property type="project" value="TreeGrafter"/>
</dbReference>
<evidence type="ECO:0000256" key="1">
    <source>
        <dbReference type="SAM" id="MobiDB-lite"/>
    </source>
</evidence>